<evidence type="ECO:0000259" key="1">
    <source>
        <dbReference type="PROSITE" id="PS51186"/>
    </source>
</evidence>
<dbReference type="PROSITE" id="PS51186">
    <property type="entry name" value="GNAT"/>
    <property type="match status" value="1"/>
</dbReference>
<dbReference type="PANTHER" id="PTHR43328:SF1">
    <property type="entry name" value="N-ACETYLTRANSFERASE DOMAIN-CONTAINING PROTEIN"/>
    <property type="match status" value="1"/>
</dbReference>
<name>A0A8J3VFL9_9ACTN</name>
<comment type="caution">
    <text evidence="2">The sequence shown here is derived from an EMBL/GenBank/DDBJ whole genome shotgun (WGS) entry which is preliminary data.</text>
</comment>
<evidence type="ECO:0000313" key="3">
    <source>
        <dbReference type="Proteomes" id="UP000612899"/>
    </source>
</evidence>
<dbReference type="Gene3D" id="3.40.630.30">
    <property type="match status" value="1"/>
</dbReference>
<dbReference type="InterPro" id="IPR000182">
    <property type="entry name" value="GNAT_dom"/>
</dbReference>
<dbReference type="PANTHER" id="PTHR43328">
    <property type="entry name" value="ACETYLTRANSFERASE-RELATED"/>
    <property type="match status" value="1"/>
</dbReference>
<keyword evidence="3" id="KW-1185">Reference proteome</keyword>
<dbReference type="GO" id="GO:0016747">
    <property type="term" value="F:acyltransferase activity, transferring groups other than amino-acyl groups"/>
    <property type="evidence" value="ECO:0007669"/>
    <property type="project" value="InterPro"/>
</dbReference>
<evidence type="ECO:0000313" key="2">
    <source>
        <dbReference type="EMBL" id="GIH04257.1"/>
    </source>
</evidence>
<accession>A0A8J3VFL9</accession>
<dbReference type="InterPro" id="IPR016181">
    <property type="entry name" value="Acyl_CoA_acyltransferase"/>
</dbReference>
<dbReference type="Proteomes" id="UP000612899">
    <property type="component" value="Unassembled WGS sequence"/>
</dbReference>
<reference evidence="2" key="1">
    <citation type="submission" date="2021-01" db="EMBL/GenBank/DDBJ databases">
        <title>Whole genome shotgun sequence of Rhizocola hellebori NBRC 109834.</title>
        <authorList>
            <person name="Komaki H."/>
            <person name="Tamura T."/>
        </authorList>
    </citation>
    <scope>NUCLEOTIDE SEQUENCE</scope>
    <source>
        <strain evidence="2">NBRC 109834</strain>
    </source>
</reference>
<gene>
    <name evidence="2" type="ORF">Rhe02_23240</name>
</gene>
<feature type="domain" description="N-acetyltransferase" evidence="1">
    <location>
        <begin position="1"/>
        <end position="146"/>
    </location>
</feature>
<protein>
    <submittedName>
        <fullName evidence="2">N-acetyltransferase GCN5</fullName>
    </submittedName>
</protein>
<dbReference type="SUPFAM" id="SSF55729">
    <property type="entry name" value="Acyl-CoA N-acyltransferases (Nat)"/>
    <property type="match status" value="1"/>
</dbReference>
<sequence length="146" mass="17142">MRLRDVELADLETFWRQEQDEEATRRSQFAPREHDRFMDHWATKVLGEPSVFVQAVTVDGELAGSVVAWWQEGRRYLGYWLGREFWGRGVGTRALELFLEREKARPLYADPFIGNTASVKLLERHGFTREGSVFYDQTECVLLMLR</sequence>
<dbReference type="AlphaFoldDB" id="A0A8J3VFL9"/>
<dbReference type="Pfam" id="PF13302">
    <property type="entry name" value="Acetyltransf_3"/>
    <property type="match status" value="1"/>
</dbReference>
<organism evidence="2 3">
    <name type="scientific">Rhizocola hellebori</name>
    <dbReference type="NCBI Taxonomy" id="1392758"/>
    <lineage>
        <taxon>Bacteria</taxon>
        <taxon>Bacillati</taxon>
        <taxon>Actinomycetota</taxon>
        <taxon>Actinomycetes</taxon>
        <taxon>Micromonosporales</taxon>
        <taxon>Micromonosporaceae</taxon>
        <taxon>Rhizocola</taxon>
    </lineage>
</organism>
<proteinExistence type="predicted"/>
<dbReference type="EMBL" id="BONY01000011">
    <property type="protein sequence ID" value="GIH04257.1"/>
    <property type="molecule type" value="Genomic_DNA"/>
</dbReference>